<feature type="compositionally biased region" description="Acidic residues" evidence="1">
    <location>
        <begin position="219"/>
        <end position="228"/>
    </location>
</feature>
<gene>
    <name evidence="2" type="primary">109585375</name>
</gene>
<organism evidence="2">
    <name type="scientific">Amphimedon queenslandica</name>
    <name type="common">Sponge</name>
    <dbReference type="NCBI Taxonomy" id="400682"/>
    <lineage>
        <taxon>Eukaryota</taxon>
        <taxon>Metazoa</taxon>
        <taxon>Porifera</taxon>
        <taxon>Demospongiae</taxon>
        <taxon>Heteroscleromorpha</taxon>
        <taxon>Haplosclerida</taxon>
        <taxon>Niphatidae</taxon>
        <taxon>Amphimedon</taxon>
    </lineage>
</organism>
<proteinExistence type="predicted"/>
<feature type="region of interest" description="Disordered" evidence="1">
    <location>
        <begin position="1"/>
        <end position="23"/>
    </location>
</feature>
<keyword evidence="3" id="KW-1185">Reference proteome</keyword>
<evidence type="ECO:0000313" key="2">
    <source>
        <dbReference type="EnsemblMetazoa" id="Aqu2.1.20519_001"/>
    </source>
</evidence>
<feature type="compositionally biased region" description="Basic residues" evidence="1">
    <location>
        <begin position="57"/>
        <end position="66"/>
    </location>
</feature>
<feature type="compositionally biased region" description="Polar residues" evidence="1">
    <location>
        <begin position="92"/>
        <end position="109"/>
    </location>
</feature>
<name>A0A1X7TYD4_AMPQE</name>
<evidence type="ECO:0000256" key="1">
    <source>
        <dbReference type="SAM" id="MobiDB-lite"/>
    </source>
</evidence>
<dbReference type="EnsemblMetazoa" id="Aqu2.1.20519_001">
    <property type="protein sequence ID" value="Aqu2.1.20519_001"/>
    <property type="gene ID" value="Aqu2.1.20519"/>
</dbReference>
<feature type="compositionally biased region" description="Gly residues" evidence="1">
    <location>
        <begin position="187"/>
        <end position="203"/>
    </location>
</feature>
<sequence>MDDWSVPESDGEGEHTLLPPPPSNLLELLHVLMKDKSLELDCCGKNEENEEGESTKGRKRKRKKKHETQEDSNVTAAPPQGTQLETRMDILSESTQSSEIRSTRTASTSECRDSRRPTLSAFDYQHEDFGPIELKANRGRKCLPGLNKKAVTLQDIEATLRKEDVRWREEEEGVSRYHSNNQEEYGLRGGGAKGSVTVNGGGSRLELNEKREEKFTQEGDSDDSSLFDDVDLSFNSQDINMKLSRIEQLLDND</sequence>
<feature type="region of interest" description="Disordered" evidence="1">
    <location>
        <begin position="168"/>
        <end position="228"/>
    </location>
</feature>
<reference evidence="2" key="2">
    <citation type="submission" date="2017-05" db="UniProtKB">
        <authorList>
            <consortium name="EnsemblMetazoa"/>
        </authorList>
    </citation>
    <scope>IDENTIFICATION</scope>
</reference>
<feature type="compositionally biased region" description="Polar residues" evidence="1">
    <location>
        <begin position="71"/>
        <end position="85"/>
    </location>
</feature>
<feature type="region of interest" description="Disordered" evidence="1">
    <location>
        <begin position="39"/>
        <end position="119"/>
    </location>
</feature>
<dbReference type="AlphaFoldDB" id="A0A1X7TYD4"/>
<evidence type="ECO:0000313" key="3">
    <source>
        <dbReference type="Proteomes" id="UP000007879"/>
    </source>
</evidence>
<dbReference type="EnsemblMetazoa" id="XM_020001431.1">
    <property type="protein sequence ID" value="XP_019856990.1"/>
    <property type="gene ID" value="LOC109585375"/>
</dbReference>
<dbReference type="Proteomes" id="UP000007879">
    <property type="component" value="Unassembled WGS sequence"/>
</dbReference>
<accession>A0A1X7TYD4</accession>
<feature type="compositionally biased region" description="Basic and acidic residues" evidence="1">
    <location>
        <begin position="206"/>
        <end position="217"/>
    </location>
</feature>
<dbReference type="InParanoid" id="A0A1X7TYD4"/>
<protein>
    <submittedName>
        <fullName evidence="2">Uncharacterized protein</fullName>
    </submittedName>
</protein>
<feature type="compositionally biased region" description="Acidic residues" evidence="1">
    <location>
        <begin position="1"/>
        <end position="11"/>
    </location>
</feature>
<reference evidence="3" key="1">
    <citation type="journal article" date="2010" name="Nature">
        <title>The Amphimedon queenslandica genome and the evolution of animal complexity.</title>
        <authorList>
            <person name="Srivastava M."/>
            <person name="Simakov O."/>
            <person name="Chapman J."/>
            <person name="Fahey B."/>
            <person name="Gauthier M.E."/>
            <person name="Mitros T."/>
            <person name="Richards G.S."/>
            <person name="Conaco C."/>
            <person name="Dacre M."/>
            <person name="Hellsten U."/>
            <person name="Larroux C."/>
            <person name="Putnam N.H."/>
            <person name="Stanke M."/>
            <person name="Adamska M."/>
            <person name="Darling A."/>
            <person name="Degnan S.M."/>
            <person name="Oakley T.H."/>
            <person name="Plachetzki D.C."/>
            <person name="Zhai Y."/>
            <person name="Adamski M."/>
            <person name="Calcino A."/>
            <person name="Cummins S.F."/>
            <person name="Goodstein D.M."/>
            <person name="Harris C."/>
            <person name="Jackson D.J."/>
            <person name="Leys S.P."/>
            <person name="Shu S."/>
            <person name="Woodcroft B.J."/>
            <person name="Vervoort M."/>
            <person name="Kosik K.S."/>
            <person name="Manning G."/>
            <person name="Degnan B.M."/>
            <person name="Rokhsar D.S."/>
        </authorList>
    </citation>
    <scope>NUCLEOTIDE SEQUENCE [LARGE SCALE GENOMIC DNA]</scope>
</reference>
<dbReference type="KEGG" id="aqu:109585375"/>